<evidence type="ECO:0000256" key="3">
    <source>
        <dbReference type="SAM" id="MobiDB-lite"/>
    </source>
</evidence>
<dbReference type="OrthoDB" id="6021133at2759"/>
<keyword evidence="1 2" id="KW-0175">Coiled coil</keyword>
<evidence type="ECO:0000313" key="5">
    <source>
        <dbReference type="EMBL" id="VDP93056.1"/>
    </source>
</evidence>
<protein>
    <submittedName>
        <fullName evidence="7">CortBP2 domain-containing protein</fullName>
    </submittedName>
</protein>
<accession>A0A183B999</accession>
<keyword evidence="6" id="KW-1185">Reference proteome</keyword>
<gene>
    <name evidence="5" type="ORF">ECPE_LOCUS15784</name>
</gene>
<reference evidence="7" key="1">
    <citation type="submission" date="2016-06" db="UniProtKB">
        <authorList>
            <consortium name="WormBaseParasite"/>
        </authorList>
    </citation>
    <scope>IDENTIFICATION</scope>
</reference>
<sequence>MSFENDKSELEAREEVINTLRLVVPSNPAHAEADLKPLYDTQLVQLENLITSQRRAQDTMREQLLLMESKYLKVCKELEDERNKHERDAAQGDDVLVMLEKERERLKSERGLNRKLEKDLRKVLGAMKEQAILLNTQKMAAVSIIKERHRFCGDRKLSSDHTFTRHGKSNEVGSTPPSSIEPSDSLSGKEHSPVSHEYSPSSAFGEGSFVSRECIRLRRLLTEEINARKVLQDQFER</sequence>
<evidence type="ECO:0000313" key="7">
    <source>
        <dbReference type="WBParaSite" id="ECPE_0001582401-mRNA-1"/>
    </source>
</evidence>
<dbReference type="InterPro" id="IPR050719">
    <property type="entry name" value="Cortactin-Actin_Reg"/>
</dbReference>
<dbReference type="Pfam" id="PF09727">
    <property type="entry name" value="CortBP2"/>
    <property type="match status" value="1"/>
</dbReference>
<organism evidence="7">
    <name type="scientific">Echinostoma caproni</name>
    <dbReference type="NCBI Taxonomy" id="27848"/>
    <lineage>
        <taxon>Eukaryota</taxon>
        <taxon>Metazoa</taxon>
        <taxon>Spiralia</taxon>
        <taxon>Lophotrochozoa</taxon>
        <taxon>Platyhelminthes</taxon>
        <taxon>Trematoda</taxon>
        <taxon>Digenea</taxon>
        <taxon>Plagiorchiida</taxon>
        <taxon>Echinostomata</taxon>
        <taxon>Echinostomatoidea</taxon>
        <taxon>Echinostomatidae</taxon>
        <taxon>Echinostoma</taxon>
    </lineage>
</organism>
<dbReference type="WBParaSite" id="ECPE_0001582401-mRNA-1">
    <property type="protein sequence ID" value="ECPE_0001582401-mRNA-1"/>
    <property type="gene ID" value="ECPE_0001582401"/>
</dbReference>
<feature type="compositionally biased region" description="Polar residues" evidence="3">
    <location>
        <begin position="171"/>
        <end position="186"/>
    </location>
</feature>
<dbReference type="Proteomes" id="UP000272942">
    <property type="component" value="Unassembled WGS sequence"/>
</dbReference>
<proteinExistence type="predicted"/>
<feature type="domain" description="Cortactin-binding protein-2 N-terminal" evidence="4">
    <location>
        <begin position="29"/>
        <end position="150"/>
    </location>
</feature>
<dbReference type="InterPro" id="IPR019131">
    <property type="entry name" value="Cortactin-binding_p2_N"/>
</dbReference>
<evidence type="ECO:0000313" key="6">
    <source>
        <dbReference type="Proteomes" id="UP000272942"/>
    </source>
</evidence>
<feature type="coiled-coil region" evidence="2">
    <location>
        <begin position="68"/>
        <end position="119"/>
    </location>
</feature>
<dbReference type="PANTHER" id="PTHR23166:SF5">
    <property type="entry name" value="CTTNBP2 N-TERMINAL-LIKE PROTEIN"/>
    <property type="match status" value="1"/>
</dbReference>
<evidence type="ECO:0000259" key="4">
    <source>
        <dbReference type="Pfam" id="PF09727"/>
    </source>
</evidence>
<dbReference type="AlphaFoldDB" id="A0A183B999"/>
<dbReference type="PANTHER" id="PTHR23166">
    <property type="entry name" value="FILAMIN/GPBP-INTERACTING PROTEIN"/>
    <property type="match status" value="1"/>
</dbReference>
<dbReference type="EMBL" id="UZAN01061733">
    <property type="protein sequence ID" value="VDP93056.1"/>
    <property type="molecule type" value="Genomic_DNA"/>
</dbReference>
<evidence type="ECO:0000256" key="1">
    <source>
        <dbReference type="ARBA" id="ARBA00023054"/>
    </source>
</evidence>
<feature type="region of interest" description="Disordered" evidence="3">
    <location>
        <begin position="157"/>
        <end position="205"/>
    </location>
</feature>
<name>A0A183B999_9TREM</name>
<reference evidence="5 6" key="2">
    <citation type="submission" date="2018-11" db="EMBL/GenBank/DDBJ databases">
        <authorList>
            <consortium name="Pathogen Informatics"/>
        </authorList>
    </citation>
    <scope>NUCLEOTIDE SEQUENCE [LARGE SCALE GENOMIC DNA]</scope>
    <source>
        <strain evidence="5 6">Egypt</strain>
    </source>
</reference>
<evidence type="ECO:0000256" key="2">
    <source>
        <dbReference type="SAM" id="Coils"/>
    </source>
</evidence>